<gene>
    <name evidence="3" type="ORF">ICL07_05970</name>
</gene>
<feature type="transmembrane region" description="Helical" evidence="1">
    <location>
        <begin position="67"/>
        <end position="87"/>
    </location>
</feature>
<sequence>MNNNSETQELFDLMDRVPNARRVAREYRRLMKEGKIDPKKDVTDAGAGWLMIEDELVQGDIATSFNYRASGICIAVILLGLCWSGWWQMRHEKDVIRQLAMNEKVATAVVREYKDMQLPGAQRKEGIYVYHNASLNDIRGMIDQRFAIKVIFDDPEMSRRRFTGCMDPCQSLDAFMNVVKYSSAVDYYFKGTTLHIRSLRK</sequence>
<evidence type="ECO:0000256" key="1">
    <source>
        <dbReference type="SAM" id="Phobius"/>
    </source>
</evidence>
<name>A0ABR7THF0_9BACT</name>
<proteinExistence type="predicted"/>
<evidence type="ECO:0000313" key="3">
    <source>
        <dbReference type="EMBL" id="MBC9929916.1"/>
    </source>
</evidence>
<evidence type="ECO:0000313" key="4">
    <source>
        <dbReference type="Proteomes" id="UP000659124"/>
    </source>
</evidence>
<dbReference type="Proteomes" id="UP000659124">
    <property type="component" value="Unassembled WGS sequence"/>
</dbReference>
<keyword evidence="1" id="KW-1133">Transmembrane helix</keyword>
<comment type="caution">
    <text evidence="3">The sequence shown here is derived from an EMBL/GenBank/DDBJ whole genome shotgun (WGS) entry which is preliminary data.</text>
</comment>
<feature type="domain" description="Protein FecR C-terminal" evidence="2">
    <location>
        <begin position="128"/>
        <end position="196"/>
    </location>
</feature>
<accession>A0ABR7THF0</accession>
<reference evidence="3 4" key="1">
    <citation type="submission" date="2020-09" db="EMBL/GenBank/DDBJ databases">
        <title>Genome sequences of type strains of Chitinophaga qingshengii and Chitinophaga varians.</title>
        <authorList>
            <person name="Kittiwongwattana C."/>
        </authorList>
    </citation>
    <scope>NUCLEOTIDE SEQUENCE [LARGE SCALE GENOMIC DNA]</scope>
    <source>
        <strain evidence="3 4">JCM 30026</strain>
    </source>
</reference>
<dbReference type="Gene3D" id="3.55.50.30">
    <property type="match status" value="1"/>
</dbReference>
<keyword evidence="1" id="KW-0472">Membrane</keyword>
<evidence type="ECO:0000259" key="2">
    <source>
        <dbReference type="Pfam" id="PF16344"/>
    </source>
</evidence>
<dbReference type="RefSeq" id="WP_188087006.1">
    <property type="nucleotide sequence ID" value="NZ_JACVFC010000001.1"/>
</dbReference>
<organism evidence="3 4">
    <name type="scientific">Chitinophaga qingshengii</name>
    <dbReference type="NCBI Taxonomy" id="1569794"/>
    <lineage>
        <taxon>Bacteria</taxon>
        <taxon>Pseudomonadati</taxon>
        <taxon>Bacteroidota</taxon>
        <taxon>Chitinophagia</taxon>
        <taxon>Chitinophagales</taxon>
        <taxon>Chitinophagaceae</taxon>
        <taxon>Chitinophaga</taxon>
    </lineage>
</organism>
<dbReference type="Pfam" id="PF16344">
    <property type="entry name" value="FecR_C"/>
    <property type="match status" value="1"/>
</dbReference>
<dbReference type="InterPro" id="IPR032508">
    <property type="entry name" value="FecR_C"/>
</dbReference>
<keyword evidence="4" id="KW-1185">Reference proteome</keyword>
<dbReference type="EMBL" id="JACVFC010000001">
    <property type="protein sequence ID" value="MBC9929916.1"/>
    <property type="molecule type" value="Genomic_DNA"/>
</dbReference>
<protein>
    <submittedName>
        <fullName evidence="3">DUF4974 domain-containing protein</fullName>
    </submittedName>
</protein>
<keyword evidence="1" id="KW-0812">Transmembrane</keyword>